<evidence type="ECO:0000256" key="2">
    <source>
        <dbReference type="ARBA" id="ARBA00022475"/>
    </source>
</evidence>
<keyword evidence="4 6" id="KW-1133">Transmembrane helix</keyword>
<dbReference type="GeneID" id="37641348"/>
<dbReference type="KEGG" id="nag:AArcMg_0853"/>
<keyword evidence="3 6" id="KW-0812">Transmembrane</keyword>
<evidence type="ECO:0000313" key="10">
    <source>
        <dbReference type="Proteomes" id="UP000258613"/>
    </source>
</evidence>
<dbReference type="RefSeq" id="WP_117365075.1">
    <property type="nucleotide sequence ID" value="NZ_CP024047.1"/>
</dbReference>
<keyword evidence="2" id="KW-1003">Cell membrane</keyword>
<dbReference type="InterPro" id="IPR032816">
    <property type="entry name" value="VTT_dom"/>
</dbReference>
<sequence length="184" mass="20061">MFPSVESIVLLLQALAVPLVLVLFYLDGMVIGKITPPAALYVAYVALVGPTQGEVLVIAALSTVAATLGQFTLYRGFNEESSALIGIRARLPYVDRIPFLVRERVGERRMRLVSQLFDRFGGWALTLTNAIPGIRSLMSIPAGLSNYHTRRFLLFSTIGNALYLVALTAVAWGLVDLAVSLPWP</sequence>
<name>A0A346PHT1_9EURY</name>
<evidence type="ECO:0000313" key="11">
    <source>
        <dbReference type="Proteomes" id="UP000258707"/>
    </source>
</evidence>
<dbReference type="Proteomes" id="UP000258613">
    <property type="component" value="Chromosome"/>
</dbReference>
<feature type="domain" description="VTT" evidence="7">
    <location>
        <begin position="36"/>
        <end position="166"/>
    </location>
</feature>
<organism evidence="8 11">
    <name type="scientific">Natrarchaeobaculum sulfurireducens</name>
    <dbReference type="NCBI Taxonomy" id="2044521"/>
    <lineage>
        <taxon>Archaea</taxon>
        <taxon>Methanobacteriati</taxon>
        <taxon>Methanobacteriota</taxon>
        <taxon>Stenosarchaea group</taxon>
        <taxon>Halobacteria</taxon>
        <taxon>Halobacteriales</taxon>
        <taxon>Natrialbaceae</taxon>
        <taxon>Natrarchaeobaculum</taxon>
    </lineage>
</organism>
<evidence type="ECO:0000313" key="9">
    <source>
        <dbReference type="EMBL" id="AXR80874.1"/>
    </source>
</evidence>
<evidence type="ECO:0000259" key="7">
    <source>
        <dbReference type="Pfam" id="PF09335"/>
    </source>
</evidence>
<protein>
    <recommendedName>
        <fullName evidence="7">VTT domain-containing protein</fullName>
    </recommendedName>
</protein>
<evidence type="ECO:0000256" key="6">
    <source>
        <dbReference type="SAM" id="Phobius"/>
    </source>
</evidence>
<feature type="transmembrane region" description="Helical" evidence="6">
    <location>
        <begin position="6"/>
        <end position="26"/>
    </location>
</feature>
<feature type="transmembrane region" description="Helical" evidence="6">
    <location>
        <begin position="38"/>
        <end position="61"/>
    </location>
</feature>
<dbReference type="KEGG" id="nan:AArc1_2764"/>
<evidence type="ECO:0000256" key="5">
    <source>
        <dbReference type="ARBA" id="ARBA00023136"/>
    </source>
</evidence>
<reference evidence="8" key="3">
    <citation type="journal article" date="2019" name="Int. J. Syst. Evol. Microbiol.">
        <title>Natronolimnobius sulfurireducens sp. nov. and Halalkaliarchaeum desulfuricum gen. nov., sp. nov., the first sulfur-respiring alkaliphilic haloarchaea from hypersaline alkaline lakes.</title>
        <authorList>
            <person name="Sorokin D.Y."/>
            <person name="Yakimov M."/>
            <person name="Messina E."/>
            <person name="Merkel A.Y."/>
            <person name="Bale N.J."/>
            <person name="Sinninghe Damste J.S."/>
        </authorList>
    </citation>
    <scope>NUCLEOTIDE SEQUENCE</scope>
    <source>
        <strain evidence="9">AArc-Mg</strain>
        <strain evidence="8">AArc1</strain>
    </source>
</reference>
<proteinExistence type="predicted"/>
<dbReference type="PANTHER" id="PTHR42709:SF6">
    <property type="entry name" value="UNDECAPRENYL PHOSPHATE TRANSPORTER A"/>
    <property type="match status" value="1"/>
</dbReference>
<evidence type="ECO:0000256" key="4">
    <source>
        <dbReference type="ARBA" id="ARBA00022989"/>
    </source>
</evidence>
<reference evidence="10" key="2">
    <citation type="submission" date="2018-02" db="EMBL/GenBank/DDBJ databases">
        <title>Phenotypic and genomic properties of facultatively anaerobic sulfur-reducing natronoarchaea from hypersaline soda lakes.</title>
        <authorList>
            <person name="Sorokin D.Y."/>
            <person name="Kublanov I.V."/>
            <person name="Roman P."/>
            <person name="Sinninghe Damste J.S."/>
            <person name="Golyshin P.N."/>
            <person name="Rojo D."/>
            <person name="Ciordia S."/>
            <person name="Mena M.D.C."/>
            <person name="Ferrer M."/>
            <person name="Messina E."/>
            <person name="Smedile F."/>
            <person name="La Spada G."/>
            <person name="La Cono V."/>
            <person name="Yakimov M.M."/>
        </authorList>
    </citation>
    <scope>NUCLEOTIDE SEQUENCE [LARGE SCALE GENOMIC DNA]</scope>
    <source>
        <strain evidence="10">AArc-Mg</strain>
    </source>
</reference>
<dbReference type="AlphaFoldDB" id="A0A346PHT1"/>
<dbReference type="Proteomes" id="UP000258707">
    <property type="component" value="Chromosome"/>
</dbReference>
<dbReference type="EMBL" id="CP027033">
    <property type="protein sequence ID" value="AXR80874.1"/>
    <property type="molecule type" value="Genomic_DNA"/>
</dbReference>
<keyword evidence="10" id="KW-1185">Reference proteome</keyword>
<dbReference type="PANTHER" id="PTHR42709">
    <property type="entry name" value="ALKALINE PHOSPHATASE LIKE PROTEIN"/>
    <property type="match status" value="1"/>
</dbReference>
<feature type="transmembrane region" description="Helical" evidence="6">
    <location>
        <begin position="152"/>
        <end position="175"/>
    </location>
</feature>
<dbReference type="EMBL" id="CP024047">
    <property type="protein sequence ID" value="AXR79076.1"/>
    <property type="molecule type" value="Genomic_DNA"/>
</dbReference>
<evidence type="ECO:0000256" key="1">
    <source>
        <dbReference type="ARBA" id="ARBA00004651"/>
    </source>
</evidence>
<keyword evidence="5 6" id="KW-0472">Membrane</keyword>
<evidence type="ECO:0000313" key="8">
    <source>
        <dbReference type="EMBL" id="AXR79076.1"/>
    </source>
</evidence>
<accession>A0A346PHT1</accession>
<dbReference type="Pfam" id="PF09335">
    <property type="entry name" value="VTT_dom"/>
    <property type="match status" value="1"/>
</dbReference>
<dbReference type="InterPro" id="IPR051311">
    <property type="entry name" value="DedA_domain"/>
</dbReference>
<accession>A0A346PMX9</accession>
<dbReference type="GO" id="GO:0005886">
    <property type="term" value="C:plasma membrane"/>
    <property type="evidence" value="ECO:0007669"/>
    <property type="project" value="UniProtKB-SubCell"/>
</dbReference>
<evidence type="ECO:0000256" key="3">
    <source>
        <dbReference type="ARBA" id="ARBA00022692"/>
    </source>
</evidence>
<gene>
    <name evidence="8" type="ORF">AArc1_2764</name>
    <name evidence="9" type="ORF">AArcMg_0853</name>
</gene>
<dbReference type="OrthoDB" id="204088at2157"/>
<reference evidence="11" key="1">
    <citation type="submission" date="2017-10" db="EMBL/GenBank/DDBJ databases">
        <title>Phenotypic and genomic properties of facultatively anaerobic sulfur-reducing natronoarchaea from hypersaline soda lakes.</title>
        <authorList>
            <person name="Sorokin D.Y."/>
            <person name="Kublanov I.V."/>
            <person name="Roman P."/>
            <person name="Sinninghe Damste J.S."/>
            <person name="Golyshin P.N."/>
            <person name="Rojo D."/>
            <person name="Ciordia S."/>
            <person name="Mena Md.C."/>
            <person name="Ferrer M."/>
            <person name="Messina E."/>
            <person name="Smedile F."/>
            <person name="La Spada G."/>
            <person name="La Cono V."/>
            <person name="Yakimov M.M."/>
        </authorList>
    </citation>
    <scope>NUCLEOTIDE SEQUENCE [LARGE SCALE GENOMIC DNA]</scope>
    <source>
        <strain evidence="11">AArc1</strain>
    </source>
</reference>
<comment type="subcellular location">
    <subcellularLocation>
        <location evidence="1">Cell membrane</location>
        <topology evidence="1">Multi-pass membrane protein</topology>
    </subcellularLocation>
</comment>